<gene>
    <name evidence="1" type="ORF">FNO190_1191</name>
</gene>
<evidence type="ECO:0000313" key="2">
    <source>
        <dbReference type="Proteomes" id="UP000035930"/>
    </source>
</evidence>
<reference evidence="1" key="1">
    <citation type="submission" date="2017-08" db="EMBL/GenBank/DDBJ databases">
        <title>Complete Genome Sequence of Francisella noatunensis subsp. orientalis strain FNO190.</title>
        <authorList>
            <person name="Pereira F.L."/>
            <person name="Goncalves L.A."/>
            <person name="Guilherme T.C."/>
            <person name="Soares S.C."/>
            <person name="Dorella F.A."/>
            <person name="Carvalho A.F."/>
            <person name="Leibowitz M.P."/>
            <person name="Leal C.A.G."/>
            <person name="Azevedo V.A.C."/>
            <person name="Figueiredo H.C.P."/>
        </authorList>
    </citation>
    <scope>NUCLEOTIDE SEQUENCE</scope>
    <source>
        <strain evidence="1">FNO190</strain>
    </source>
</reference>
<protein>
    <recommendedName>
        <fullName evidence="3">Histidinol-phosphate transaminase</fullName>
    </recommendedName>
</protein>
<proteinExistence type="predicted"/>
<dbReference type="Proteomes" id="UP000035930">
    <property type="component" value="Chromosome"/>
</dbReference>
<accession>A0ABM5U742</accession>
<sequence>MAHFFNDEKVLRISIGIVSENKKLIEVLQKLSSEYETK</sequence>
<dbReference type="EMBL" id="CP011923">
    <property type="protein sequence ID" value="AKN88867.1"/>
    <property type="molecule type" value="Genomic_DNA"/>
</dbReference>
<keyword evidence="2" id="KW-1185">Reference proteome</keyword>
<name>A0ABM5U742_9GAMM</name>
<evidence type="ECO:0008006" key="3">
    <source>
        <dbReference type="Google" id="ProtNLM"/>
    </source>
</evidence>
<evidence type="ECO:0000313" key="1">
    <source>
        <dbReference type="EMBL" id="AKN88867.1"/>
    </source>
</evidence>
<organism evidence="1 2">
    <name type="scientific">Francisella orientalis</name>
    <dbReference type="NCBI Taxonomy" id="299583"/>
    <lineage>
        <taxon>Bacteria</taxon>
        <taxon>Pseudomonadati</taxon>
        <taxon>Pseudomonadota</taxon>
        <taxon>Gammaproteobacteria</taxon>
        <taxon>Thiotrichales</taxon>
        <taxon>Francisellaceae</taxon>
        <taxon>Francisella</taxon>
    </lineage>
</organism>